<dbReference type="AlphaFoldDB" id="A0A1I6V839"/>
<proteinExistence type="predicted"/>
<dbReference type="Pfam" id="PF13412">
    <property type="entry name" value="HTH_24"/>
    <property type="match status" value="1"/>
</dbReference>
<accession>A0A1I6V839</accession>
<dbReference type="InterPro" id="IPR036388">
    <property type="entry name" value="WH-like_DNA-bd_sf"/>
</dbReference>
<reference evidence="2" key="1">
    <citation type="submission" date="2016-10" db="EMBL/GenBank/DDBJ databases">
        <authorList>
            <person name="Varghese N."/>
            <person name="Submissions S."/>
        </authorList>
    </citation>
    <scope>NUCLEOTIDE SEQUENCE [LARGE SCALE GENOMIC DNA]</scope>
    <source>
        <strain evidence="2">DSM 22427</strain>
    </source>
</reference>
<evidence type="ECO:0000313" key="1">
    <source>
        <dbReference type="EMBL" id="SFT09839.1"/>
    </source>
</evidence>
<name>A0A1I6V839_9EURY</name>
<dbReference type="Proteomes" id="UP000199199">
    <property type="component" value="Unassembled WGS sequence"/>
</dbReference>
<dbReference type="EMBL" id="FOZS01000013">
    <property type="protein sequence ID" value="SFT09839.1"/>
    <property type="molecule type" value="Genomic_DNA"/>
</dbReference>
<dbReference type="InterPro" id="IPR036390">
    <property type="entry name" value="WH_DNA-bd_sf"/>
</dbReference>
<dbReference type="OrthoDB" id="189973at2157"/>
<gene>
    <name evidence="1" type="ORF">SAMN04488556_0114</name>
</gene>
<sequence>MAIEIPEESTEILRVFESARDPVLTAREIGDELGIQTQEAHDRLKDMEANGMVKHKVGVWWSTPAPHLKDKAVVLIQPTDPEEPVSLSDIREKVCDQ</sequence>
<dbReference type="GO" id="GO:0003677">
    <property type="term" value="F:DNA binding"/>
    <property type="evidence" value="ECO:0007669"/>
    <property type="project" value="UniProtKB-KW"/>
</dbReference>
<evidence type="ECO:0000313" key="2">
    <source>
        <dbReference type="Proteomes" id="UP000199199"/>
    </source>
</evidence>
<dbReference type="SUPFAM" id="SSF46785">
    <property type="entry name" value="Winged helix' DNA-binding domain"/>
    <property type="match status" value="1"/>
</dbReference>
<protein>
    <submittedName>
        <fullName evidence="1">Winged helix-turn-helix DNA-binding</fullName>
    </submittedName>
</protein>
<dbReference type="RefSeq" id="WP_092907909.1">
    <property type="nucleotide sequence ID" value="NZ_FOZS01000013.1"/>
</dbReference>
<organism evidence="1 2">
    <name type="scientific">Halostagnicola kamekurae</name>
    <dbReference type="NCBI Taxonomy" id="619731"/>
    <lineage>
        <taxon>Archaea</taxon>
        <taxon>Methanobacteriati</taxon>
        <taxon>Methanobacteriota</taxon>
        <taxon>Stenosarchaea group</taxon>
        <taxon>Halobacteria</taxon>
        <taxon>Halobacteriales</taxon>
        <taxon>Natrialbaceae</taxon>
        <taxon>Halostagnicola</taxon>
    </lineage>
</organism>
<keyword evidence="2" id="KW-1185">Reference proteome</keyword>
<dbReference type="Gene3D" id="1.10.10.10">
    <property type="entry name" value="Winged helix-like DNA-binding domain superfamily/Winged helix DNA-binding domain"/>
    <property type="match status" value="1"/>
</dbReference>
<keyword evidence="1" id="KW-0238">DNA-binding</keyword>